<dbReference type="InterPro" id="IPR015806">
    <property type="entry name" value="Pyrv_Knase_insert_dom_sf"/>
</dbReference>
<evidence type="ECO:0000256" key="2">
    <source>
        <dbReference type="ARBA" id="ARBA00008663"/>
    </source>
</evidence>
<evidence type="ECO:0000313" key="16">
    <source>
        <dbReference type="EMBL" id="OGE41141.1"/>
    </source>
</evidence>
<proteinExistence type="inferred from homology"/>
<comment type="catalytic activity">
    <reaction evidence="13">
        <text>pyruvate + ATP = phosphoenolpyruvate + ADP + H(+)</text>
        <dbReference type="Rhea" id="RHEA:18157"/>
        <dbReference type="ChEBI" id="CHEBI:15361"/>
        <dbReference type="ChEBI" id="CHEBI:15378"/>
        <dbReference type="ChEBI" id="CHEBI:30616"/>
        <dbReference type="ChEBI" id="CHEBI:58702"/>
        <dbReference type="ChEBI" id="CHEBI:456216"/>
        <dbReference type="EC" id="2.7.1.40"/>
    </reaction>
</comment>
<dbReference type="NCBIfam" id="NF004491">
    <property type="entry name" value="PRK05826.1"/>
    <property type="match status" value="1"/>
</dbReference>
<accession>A0A1F5KKJ7</accession>
<dbReference type="NCBIfam" id="TIGR01064">
    <property type="entry name" value="pyruv_kin"/>
    <property type="match status" value="1"/>
</dbReference>
<comment type="caution">
    <text evidence="16">The sequence shown here is derived from an EMBL/GenBank/DDBJ whole genome shotgun (WGS) entry which is preliminary data.</text>
</comment>
<dbReference type="Proteomes" id="UP000177328">
    <property type="component" value="Unassembled WGS sequence"/>
</dbReference>
<evidence type="ECO:0000256" key="11">
    <source>
        <dbReference type="ARBA" id="ARBA00023317"/>
    </source>
</evidence>
<protein>
    <recommendedName>
        <fullName evidence="3 12">Pyruvate kinase</fullName>
        <ecNumber evidence="3 12">2.7.1.40</ecNumber>
    </recommendedName>
</protein>
<dbReference type="InterPro" id="IPR036918">
    <property type="entry name" value="Pyrv_Knase_C_sf"/>
</dbReference>
<dbReference type="InterPro" id="IPR015795">
    <property type="entry name" value="Pyrv_Knase_C"/>
</dbReference>
<dbReference type="Gene3D" id="3.20.20.60">
    <property type="entry name" value="Phosphoenolpyruvate-binding domains"/>
    <property type="match status" value="1"/>
</dbReference>
<evidence type="ECO:0000256" key="3">
    <source>
        <dbReference type="ARBA" id="ARBA00012142"/>
    </source>
</evidence>
<evidence type="ECO:0000256" key="5">
    <source>
        <dbReference type="ARBA" id="ARBA00022723"/>
    </source>
</evidence>
<dbReference type="Pfam" id="PF00224">
    <property type="entry name" value="PK"/>
    <property type="match status" value="1"/>
</dbReference>
<evidence type="ECO:0000259" key="14">
    <source>
        <dbReference type="Pfam" id="PF00224"/>
    </source>
</evidence>
<dbReference type="Gene3D" id="2.40.33.10">
    <property type="entry name" value="PK beta-barrel domain-like"/>
    <property type="match status" value="1"/>
</dbReference>
<evidence type="ECO:0000256" key="10">
    <source>
        <dbReference type="ARBA" id="ARBA00023152"/>
    </source>
</evidence>
<name>A0A1F5KKJ7_9BACT</name>
<dbReference type="InterPro" id="IPR015813">
    <property type="entry name" value="Pyrv/PenolPyrv_kinase-like_dom"/>
</dbReference>
<evidence type="ECO:0000256" key="13">
    <source>
        <dbReference type="RuleBase" id="RU000504"/>
    </source>
</evidence>
<sequence length="492" mass="53911">MRVKNKKTKIVCTIGPSSWDYSVLKQLALAGMDVARLNFSHGTHAEKAAQIVLVRRISRELDKPLAIIADMQGPKIRIGQLSEELLKAHANKLPGGQQEKGRNPVIILKQGEKIHLSISPISDEVPMYFDLSPFVKKGHRILLNDGLVEAKVTEINGKVIVAVVQNDGYISSHKGVNVPDTRLPGASLTPKDYEDAEFALKAGVDFLAISFVQSPEDLKKARDLIKKYSPKTKLIVKLEKPQAVENLEEIVRATDAIMVARGDLAIETDVAEVPLVQKRIIRLARQYFKPVIVATQMLESMTENPRPTRAEVSDVANAVFDQADAVMLSGETANGKYPVKTVKMMNDICLTVEGHTEYKNYVGIDLEDVDGKELANRAIASAGVVLAELANVKLIIAGTVSGKTVQSLSSFRPQADIVAICNDSEIRNQLVLVWGVRPFDIKIETQAEAFWNHALELIKKNKLASKNDQVIILSGPVPGVGGQTDTLKLETL</sequence>
<dbReference type="EC" id="2.7.1.40" evidence="3 12"/>
<keyword evidence="8" id="KW-0067">ATP-binding</keyword>
<evidence type="ECO:0000256" key="4">
    <source>
        <dbReference type="ARBA" id="ARBA00022679"/>
    </source>
</evidence>
<evidence type="ECO:0000256" key="12">
    <source>
        <dbReference type="NCBIfam" id="TIGR01064"/>
    </source>
</evidence>
<dbReference type="SUPFAM" id="SSF50800">
    <property type="entry name" value="PK beta-barrel domain-like"/>
    <property type="match status" value="1"/>
</dbReference>
<evidence type="ECO:0000256" key="1">
    <source>
        <dbReference type="ARBA" id="ARBA00004997"/>
    </source>
</evidence>
<dbReference type="PANTHER" id="PTHR11817">
    <property type="entry name" value="PYRUVATE KINASE"/>
    <property type="match status" value="1"/>
</dbReference>
<keyword evidence="10 13" id="KW-0324">Glycolysis</keyword>
<reference evidence="16 17" key="1">
    <citation type="journal article" date="2016" name="Nat. Commun.">
        <title>Thousands of microbial genomes shed light on interconnected biogeochemical processes in an aquifer system.</title>
        <authorList>
            <person name="Anantharaman K."/>
            <person name="Brown C.T."/>
            <person name="Hug L.A."/>
            <person name="Sharon I."/>
            <person name="Castelle C.J."/>
            <person name="Probst A.J."/>
            <person name="Thomas B.C."/>
            <person name="Singh A."/>
            <person name="Wilkins M.J."/>
            <person name="Karaoz U."/>
            <person name="Brodie E.L."/>
            <person name="Williams K.H."/>
            <person name="Hubbard S.S."/>
            <person name="Banfield J.F."/>
        </authorList>
    </citation>
    <scope>NUCLEOTIDE SEQUENCE [LARGE SCALE GENOMIC DNA]</scope>
</reference>
<feature type="domain" description="Pyruvate kinase barrel" evidence="14">
    <location>
        <begin position="6"/>
        <end position="342"/>
    </location>
</feature>
<dbReference type="NCBIfam" id="NF004978">
    <property type="entry name" value="PRK06354.1"/>
    <property type="match status" value="1"/>
</dbReference>
<comment type="pathway">
    <text evidence="1 13">Carbohydrate degradation; glycolysis; pyruvate from D-glyceraldehyde 3-phosphate: step 5/5.</text>
</comment>
<dbReference type="InterPro" id="IPR015793">
    <property type="entry name" value="Pyrv_Knase_brl"/>
</dbReference>
<evidence type="ECO:0000256" key="9">
    <source>
        <dbReference type="ARBA" id="ARBA00022842"/>
    </source>
</evidence>
<organism evidence="16 17">
    <name type="scientific">Candidatus Daviesbacteria bacterium RIFCSPHIGHO2_02_FULL_43_12</name>
    <dbReference type="NCBI Taxonomy" id="1797776"/>
    <lineage>
        <taxon>Bacteria</taxon>
        <taxon>Candidatus Daviesiibacteriota</taxon>
    </lineage>
</organism>
<dbReference type="AlphaFoldDB" id="A0A1F5KKJ7"/>
<evidence type="ECO:0000256" key="6">
    <source>
        <dbReference type="ARBA" id="ARBA00022741"/>
    </source>
</evidence>
<evidence type="ECO:0000313" key="17">
    <source>
        <dbReference type="Proteomes" id="UP000177328"/>
    </source>
</evidence>
<dbReference type="Pfam" id="PF02887">
    <property type="entry name" value="PK_C"/>
    <property type="match status" value="1"/>
</dbReference>
<feature type="domain" description="Pyruvate kinase C-terminal" evidence="15">
    <location>
        <begin position="378"/>
        <end position="488"/>
    </location>
</feature>
<keyword evidence="7 13" id="KW-0418">Kinase</keyword>
<evidence type="ECO:0000256" key="7">
    <source>
        <dbReference type="ARBA" id="ARBA00022777"/>
    </source>
</evidence>
<dbReference type="InterPro" id="IPR001697">
    <property type="entry name" value="Pyr_Knase"/>
</dbReference>
<dbReference type="UniPathway" id="UPA00109">
    <property type="reaction ID" value="UER00188"/>
</dbReference>
<dbReference type="GO" id="GO:0000287">
    <property type="term" value="F:magnesium ion binding"/>
    <property type="evidence" value="ECO:0007669"/>
    <property type="project" value="UniProtKB-UniRule"/>
</dbReference>
<evidence type="ECO:0000259" key="15">
    <source>
        <dbReference type="Pfam" id="PF02887"/>
    </source>
</evidence>
<gene>
    <name evidence="16" type="ORF">A3D25_01235</name>
</gene>
<keyword evidence="5" id="KW-0479">Metal-binding</keyword>
<keyword evidence="9 13" id="KW-0460">Magnesium</keyword>
<keyword evidence="11 16" id="KW-0670">Pyruvate</keyword>
<dbReference type="Gene3D" id="3.40.1380.20">
    <property type="entry name" value="Pyruvate kinase, C-terminal domain"/>
    <property type="match status" value="1"/>
</dbReference>
<keyword evidence="4 13" id="KW-0808">Transferase</keyword>
<dbReference type="InterPro" id="IPR040442">
    <property type="entry name" value="Pyrv_kinase-like_dom_sf"/>
</dbReference>
<dbReference type="GO" id="GO:0005524">
    <property type="term" value="F:ATP binding"/>
    <property type="evidence" value="ECO:0007669"/>
    <property type="project" value="UniProtKB-KW"/>
</dbReference>
<evidence type="ECO:0000256" key="8">
    <source>
        <dbReference type="ARBA" id="ARBA00022840"/>
    </source>
</evidence>
<dbReference type="SUPFAM" id="SSF51621">
    <property type="entry name" value="Phosphoenolpyruvate/pyruvate domain"/>
    <property type="match status" value="1"/>
</dbReference>
<dbReference type="GO" id="GO:0030955">
    <property type="term" value="F:potassium ion binding"/>
    <property type="evidence" value="ECO:0007669"/>
    <property type="project" value="UniProtKB-UniRule"/>
</dbReference>
<dbReference type="PRINTS" id="PR01050">
    <property type="entry name" value="PYRUVTKNASE"/>
</dbReference>
<dbReference type="EMBL" id="MFDD01000002">
    <property type="protein sequence ID" value="OGE41141.1"/>
    <property type="molecule type" value="Genomic_DNA"/>
</dbReference>
<comment type="similarity">
    <text evidence="2 13">Belongs to the pyruvate kinase family.</text>
</comment>
<dbReference type="SUPFAM" id="SSF52935">
    <property type="entry name" value="PK C-terminal domain-like"/>
    <property type="match status" value="1"/>
</dbReference>
<dbReference type="GO" id="GO:0016301">
    <property type="term" value="F:kinase activity"/>
    <property type="evidence" value="ECO:0007669"/>
    <property type="project" value="UniProtKB-KW"/>
</dbReference>
<keyword evidence="6" id="KW-0547">Nucleotide-binding</keyword>
<dbReference type="GO" id="GO:0004743">
    <property type="term" value="F:pyruvate kinase activity"/>
    <property type="evidence" value="ECO:0007669"/>
    <property type="project" value="UniProtKB-UniRule"/>
</dbReference>
<dbReference type="InterPro" id="IPR011037">
    <property type="entry name" value="Pyrv_Knase-like_insert_dom_sf"/>
</dbReference>